<dbReference type="NCBIfam" id="TIGR01777">
    <property type="entry name" value="yfcH"/>
    <property type="match status" value="1"/>
</dbReference>
<dbReference type="InterPro" id="IPR010099">
    <property type="entry name" value="SDR39U1"/>
</dbReference>
<sequence length="302" mass="33746">MNQHILLTGATGMLGKDLIQTLLKRGDQVSILSRKPHQMEQVKVFLWDVDQQKIDTSCLEGVDSIIHLAGENISKGKWTDQRKKEIIDSRVLSTQLLFKTLATVPNQVKKFISAAAIGYYGNRGDELLTEESTPGHNFLAECCIQWEKAIDQGQQLKLRIVKIRTGVVLAKNDGALKAMATPIRLFAGAPLGSGKQWVPWIHYQDMTRIYLHALDNSSLTGVYNATAPFPVTNREMTKAIARQLHRPVWPFSVPEKILQLILGEMSSMVLNSTHTTAQKIESSGFIFKYTQLEQALSDIYGA</sequence>
<feature type="domain" description="NAD-dependent epimerase/dehydratase" evidence="2">
    <location>
        <begin position="5"/>
        <end position="224"/>
    </location>
</feature>
<comment type="similarity">
    <text evidence="1">Belongs to the NAD(P)-dependent epimerase/dehydratase family. SDR39U1 subfamily.</text>
</comment>
<feature type="domain" description="DUF1731" evidence="3">
    <location>
        <begin position="253"/>
        <end position="299"/>
    </location>
</feature>
<dbReference type="EMBL" id="JACHCF010000016">
    <property type="protein sequence ID" value="MBB5623952.1"/>
    <property type="molecule type" value="Genomic_DNA"/>
</dbReference>
<dbReference type="SUPFAM" id="SSF51735">
    <property type="entry name" value="NAD(P)-binding Rossmann-fold domains"/>
    <property type="match status" value="1"/>
</dbReference>
<evidence type="ECO:0000259" key="3">
    <source>
        <dbReference type="Pfam" id="PF08338"/>
    </source>
</evidence>
<dbReference type="PANTHER" id="PTHR11092:SF0">
    <property type="entry name" value="EPIMERASE FAMILY PROTEIN SDR39U1"/>
    <property type="match status" value="1"/>
</dbReference>
<evidence type="ECO:0000313" key="4">
    <source>
        <dbReference type="EMBL" id="MBB5623952.1"/>
    </source>
</evidence>
<dbReference type="InterPro" id="IPR013549">
    <property type="entry name" value="DUF1731"/>
</dbReference>
<dbReference type="Gene3D" id="3.40.50.720">
    <property type="entry name" value="NAD(P)-binding Rossmann-like Domain"/>
    <property type="match status" value="1"/>
</dbReference>
<dbReference type="InterPro" id="IPR001509">
    <property type="entry name" value="Epimerase_deHydtase"/>
</dbReference>
<accession>A0A7W8YY30</accession>
<reference evidence="4 5" key="1">
    <citation type="submission" date="2020-08" db="EMBL/GenBank/DDBJ databases">
        <title>Genomic Encyclopedia of Type Strains, Phase IV (KMG-V): Genome sequencing to study the core and pangenomes of soil and plant-associated prokaryotes.</title>
        <authorList>
            <person name="Whitman W."/>
        </authorList>
    </citation>
    <scope>NUCLEOTIDE SEQUENCE [LARGE SCALE GENOMIC DNA]</scope>
    <source>
        <strain evidence="4 5">MP7CTX6</strain>
    </source>
</reference>
<name>A0A7W8YY30_9SPHI</name>
<dbReference type="Pfam" id="PF08338">
    <property type="entry name" value="DUF1731"/>
    <property type="match status" value="1"/>
</dbReference>
<evidence type="ECO:0008006" key="6">
    <source>
        <dbReference type="Google" id="ProtNLM"/>
    </source>
</evidence>
<evidence type="ECO:0000259" key="2">
    <source>
        <dbReference type="Pfam" id="PF01370"/>
    </source>
</evidence>
<dbReference type="PANTHER" id="PTHR11092">
    <property type="entry name" value="SUGAR NUCLEOTIDE EPIMERASE RELATED"/>
    <property type="match status" value="1"/>
</dbReference>
<dbReference type="CDD" id="cd05242">
    <property type="entry name" value="SDR_a8"/>
    <property type="match status" value="1"/>
</dbReference>
<gene>
    <name evidence="4" type="ORF">HDE69_005041</name>
</gene>
<dbReference type="RefSeq" id="WP_183870020.1">
    <property type="nucleotide sequence ID" value="NZ_JACHCF010000016.1"/>
</dbReference>
<dbReference type="Pfam" id="PF01370">
    <property type="entry name" value="Epimerase"/>
    <property type="match status" value="1"/>
</dbReference>
<proteinExistence type="inferred from homology"/>
<comment type="caution">
    <text evidence="4">The sequence shown here is derived from an EMBL/GenBank/DDBJ whole genome shotgun (WGS) entry which is preliminary data.</text>
</comment>
<organism evidence="4 5">
    <name type="scientific">Pedobacter cryoconitis</name>
    <dbReference type="NCBI Taxonomy" id="188932"/>
    <lineage>
        <taxon>Bacteria</taxon>
        <taxon>Pseudomonadati</taxon>
        <taxon>Bacteroidota</taxon>
        <taxon>Sphingobacteriia</taxon>
        <taxon>Sphingobacteriales</taxon>
        <taxon>Sphingobacteriaceae</taxon>
        <taxon>Pedobacter</taxon>
    </lineage>
</organism>
<protein>
    <recommendedName>
        <fullName evidence="6">TIGR01777 family protein</fullName>
    </recommendedName>
</protein>
<dbReference type="AlphaFoldDB" id="A0A7W8YY30"/>
<dbReference type="Proteomes" id="UP000537718">
    <property type="component" value="Unassembled WGS sequence"/>
</dbReference>
<evidence type="ECO:0000313" key="5">
    <source>
        <dbReference type="Proteomes" id="UP000537718"/>
    </source>
</evidence>
<dbReference type="InterPro" id="IPR036291">
    <property type="entry name" value="NAD(P)-bd_dom_sf"/>
</dbReference>
<evidence type="ECO:0000256" key="1">
    <source>
        <dbReference type="ARBA" id="ARBA00009353"/>
    </source>
</evidence>